<dbReference type="Proteomes" id="UP000663879">
    <property type="component" value="Unassembled WGS sequence"/>
</dbReference>
<organism evidence="1 2">
    <name type="scientific">Brachionus calyciflorus</name>
    <dbReference type="NCBI Taxonomy" id="104777"/>
    <lineage>
        <taxon>Eukaryota</taxon>
        <taxon>Metazoa</taxon>
        <taxon>Spiralia</taxon>
        <taxon>Gnathifera</taxon>
        <taxon>Rotifera</taxon>
        <taxon>Eurotatoria</taxon>
        <taxon>Monogononta</taxon>
        <taxon>Pseudotrocha</taxon>
        <taxon>Ploima</taxon>
        <taxon>Brachionidae</taxon>
        <taxon>Brachionus</taxon>
    </lineage>
</organism>
<accession>A0A814CR62</accession>
<comment type="caution">
    <text evidence="1">The sequence shown here is derived from an EMBL/GenBank/DDBJ whole genome shotgun (WGS) entry which is preliminary data.</text>
</comment>
<dbReference type="AlphaFoldDB" id="A0A814CR62"/>
<sequence length="198" mass="22582">MESNELTLEELCSSQKFIQDYGLDQNESLNRPPETNSSESLDSRVIIDSTITDCVDNGFYKTFYNLKNFIILGDLNCTYYKCIKSNCFASITMCDERNVILRESPMDEHIHGRLEPFEIEVENSLGILKSEVNSVVQIPQIYEEVRADLTKIVTPTVIAAKYPLYGTRILTEKSNSITLFVTCLKIKYQSKIFFASLA</sequence>
<dbReference type="EMBL" id="CAJNOC010002670">
    <property type="protein sequence ID" value="CAF0945774.1"/>
    <property type="molecule type" value="Genomic_DNA"/>
</dbReference>
<proteinExistence type="predicted"/>
<name>A0A814CR62_9BILA</name>
<reference evidence="1" key="1">
    <citation type="submission" date="2021-02" db="EMBL/GenBank/DDBJ databases">
        <authorList>
            <person name="Nowell W R."/>
        </authorList>
    </citation>
    <scope>NUCLEOTIDE SEQUENCE</scope>
    <source>
        <strain evidence="1">Ploen Becks lab</strain>
    </source>
</reference>
<evidence type="ECO:0000313" key="1">
    <source>
        <dbReference type="EMBL" id="CAF0945774.1"/>
    </source>
</evidence>
<protein>
    <submittedName>
        <fullName evidence="1">Uncharacterized protein</fullName>
    </submittedName>
</protein>
<keyword evidence="2" id="KW-1185">Reference proteome</keyword>
<gene>
    <name evidence="1" type="ORF">OXX778_LOCUS13675</name>
</gene>
<evidence type="ECO:0000313" key="2">
    <source>
        <dbReference type="Proteomes" id="UP000663879"/>
    </source>
</evidence>